<accession>A0ABP5GN24</accession>
<name>A0ABP5GN24_9ACTN</name>
<dbReference type="RefSeq" id="WP_425559343.1">
    <property type="nucleotide sequence ID" value="NZ_BAAAQN010000050.1"/>
</dbReference>
<dbReference type="GO" id="GO:0032259">
    <property type="term" value="P:methylation"/>
    <property type="evidence" value="ECO:0007669"/>
    <property type="project" value="UniProtKB-KW"/>
</dbReference>
<dbReference type="InterPro" id="IPR029063">
    <property type="entry name" value="SAM-dependent_MTases_sf"/>
</dbReference>
<sequence>MEHGETHGNQHGQHGQHAQHEPAHHQHGPGSHQHGTGSHQPDAAQDAELADTLDLDAEVLRDHLDELIGWVADHVSAPPTTIADVGAGTGTGTLALARRFPAAELIAIDQSPVMLERLARSAAANGVADRLRAVQADLDAAWPTEVDTVDLAWAASSLHHLQHPDRLLASLHSAISPGGLLAVVEMDGLPRFLPEDLGIGRPGLETRCREIAAELGWNSYPNWTKHLERAGFTDVEERTFDYAVSPAPPTARRYALRVLGGLRQHLADRLDQDDLDTFDALLAPDTSASISRRDDLVVRGNRTVWVARR</sequence>
<dbReference type="InterPro" id="IPR041698">
    <property type="entry name" value="Methyltransf_25"/>
</dbReference>
<dbReference type="Pfam" id="PF13649">
    <property type="entry name" value="Methyltransf_25"/>
    <property type="match status" value="1"/>
</dbReference>
<feature type="compositionally biased region" description="Low complexity" evidence="1">
    <location>
        <begin position="28"/>
        <end position="43"/>
    </location>
</feature>
<keyword evidence="3" id="KW-0808">Transferase</keyword>
<protein>
    <submittedName>
        <fullName evidence="3">Methyltransferase domain-containing protein</fullName>
    </submittedName>
</protein>
<evidence type="ECO:0000259" key="2">
    <source>
        <dbReference type="Pfam" id="PF13649"/>
    </source>
</evidence>
<proteinExistence type="predicted"/>
<evidence type="ECO:0000313" key="4">
    <source>
        <dbReference type="Proteomes" id="UP001500751"/>
    </source>
</evidence>
<gene>
    <name evidence="3" type="ORF">GCM10009839_67310</name>
</gene>
<organism evidence="3 4">
    <name type="scientific">Catenulispora yoronensis</name>
    <dbReference type="NCBI Taxonomy" id="450799"/>
    <lineage>
        <taxon>Bacteria</taxon>
        <taxon>Bacillati</taxon>
        <taxon>Actinomycetota</taxon>
        <taxon>Actinomycetes</taxon>
        <taxon>Catenulisporales</taxon>
        <taxon>Catenulisporaceae</taxon>
        <taxon>Catenulispora</taxon>
    </lineage>
</organism>
<dbReference type="EMBL" id="BAAAQN010000050">
    <property type="protein sequence ID" value="GAA2051039.1"/>
    <property type="molecule type" value="Genomic_DNA"/>
</dbReference>
<dbReference type="SUPFAM" id="SSF53335">
    <property type="entry name" value="S-adenosyl-L-methionine-dependent methyltransferases"/>
    <property type="match status" value="1"/>
</dbReference>
<evidence type="ECO:0000313" key="3">
    <source>
        <dbReference type="EMBL" id="GAA2051039.1"/>
    </source>
</evidence>
<comment type="caution">
    <text evidence="3">The sequence shown here is derived from an EMBL/GenBank/DDBJ whole genome shotgun (WGS) entry which is preliminary data.</text>
</comment>
<keyword evidence="4" id="KW-1185">Reference proteome</keyword>
<keyword evidence="3" id="KW-0489">Methyltransferase</keyword>
<dbReference type="Gene3D" id="3.40.50.150">
    <property type="entry name" value="Vaccinia Virus protein VP39"/>
    <property type="match status" value="1"/>
</dbReference>
<dbReference type="Proteomes" id="UP001500751">
    <property type="component" value="Unassembled WGS sequence"/>
</dbReference>
<feature type="region of interest" description="Disordered" evidence="1">
    <location>
        <begin position="1"/>
        <end position="43"/>
    </location>
</feature>
<dbReference type="GO" id="GO:0008168">
    <property type="term" value="F:methyltransferase activity"/>
    <property type="evidence" value="ECO:0007669"/>
    <property type="project" value="UniProtKB-KW"/>
</dbReference>
<evidence type="ECO:0000256" key="1">
    <source>
        <dbReference type="SAM" id="MobiDB-lite"/>
    </source>
</evidence>
<reference evidence="4" key="1">
    <citation type="journal article" date="2019" name="Int. J. Syst. Evol. Microbiol.">
        <title>The Global Catalogue of Microorganisms (GCM) 10K type strain sequencing project: providing services to taxonomists for standard genome sequencing and annotation.</title>
        <authorList>
            <consortium name="The Broad Institute Genomics Platform"/>
            <consortium name="The Broad Institute Genome Sequencing Center for Infectious Disease"/>
            <person name="Wu L."/>
            <person name="Ma J."/>
        </authorList>
    </citation>
    <scope>NUCLEOTIDE SEQUENCE [LARGE SCALE GENOMIC DNA]</scope>
    <source>
        <strain evidence="4">JCM 16014</strain>
    </source>
</reference>
<dbReference type="PANTHER" id="PTHR43591">
    <property type="entry name" value="METHYLTRANSFERASE"/>
    <property type="match status" value="1"/>
</dbReference>
<dbReference type="CDD" id="cd02440">
    <property type="entry name" value="AdoMet_MTases"/>
    <property type="match status" value="1"/>
</dbReference>
<feature type="domain" description="Methyltransferase" evidence="2">
    <location>
        <begin position="82"/>
        <end position="179"/>
    </location>
</feature>